<reference evidence="7 8" key="1">
    <citation type="submission" date="2016-07" db="EMBL/GenBank/DDBJ databases">
        <title>Pervasive Adenine N6-methylation of Active Genes in Fungi.</title>
        <authorList>
            <consortium name="DOE Joint Genome Institute"/>
            <person name="Mondo S.J."/>
            <person name="Dannebaum R.O."/>
            <person name="Kuo R.C."/>
            <person name="Labutti K."/>
            <person name="Haridas S."/>
            <person name="Kuo A."/>
            <person name="Salamov A."/>
            <person name="Ahrendt S.R."/>
            <person name="Lipzen A."/>
            <person name="Sullivan W."/>
            <person name="Andreopoulos W.B."/>
            <person name="Clum A."/>
            <person name="Lindquist E."/>
            <person name="Daum C."/>
            <person name="Ramamoorthy G.K."/>
            <person name="Gryganskyi A."/>
            <person name="Culley D."/>
            <person name="Magnuson J.K."/>
            <person name="James T.Y."/>
            <person name="O'Malley M.A."/>
            <person name="Stajich J.E."/>
            <person name="Spatafora J.W."/>
            <person name="Visel A."/>
            <person name="Grigoriev I.V."/>
        </authorList>
    </citation>
    <scope>NUCLEOTIDE SEQUENCE [LARGE SCALE GENOMIC DNA]</scope>
    <source>
        <strain evidence="7 8">JEL800</strain>
    </source>
</reference>
<sequence>MDSLVQLIATCACLLAAWYLIAPVATKKRKSPPEPPVEYGWIPYIGMGLNYILDTKRTLERMHKKHGDCFTLFMGGQRVTFITDHASFAGIWKNKDSLTFEALAEEMIAKAVNHRVAPGHYHTMITLERKALSLANVIATARSFQSHLFKVLKSAMPVHPGLYQFTSELFFHSSIKAFYGEVVDPSQLFNDFRKFDKTHWKLASISQPPSKAAKTLMKKITENLLTQVPTFQSGLTPSIFHDSLPGASPFTEDVHFGYESLDWAPQARALNDFLLIFIGGNSTTIAANYWTLFFILSDNEAASAVRSELESIQYNVLDHKTSEYPVLDACISESIRMRNSSQSTRLAEKDCEFTLQKTGKVFSVRKGDTDLFDETVWETPQKFNYKHFLENDVRKLPFSPFGGGISLCPRRILARMEITVFVAEIMRAFDITLEDITESSFEPDMARFAFGLLEPKNEVKFSLKRREVEV</sequence>
<dbReference type="InterPro" id="IPR050529">
    <property type="entry name" value="CYP450_sterol_14alpha_dmase"/>
</dbReference>
<dbReference type="PRINTS" id="PR00465">
    <property type="entry name" value="EP450IV"/>
</dbReference>
<comment type="cofactor">
    <cofactor evidence="1 6">
        <name>heme</name>
        <dbReference type="ChEBI" id="CHEBI:30413"/>
    </cofactor>
</comment>
<evidence type="ECO:0000256" key="6">
    <source>
        <dbReference type="PIRSR" id="PIRSR602403-1"/>
    </source>
</evidence>
<dbReference type="GO" id="GO:0005506">
    <property type="term" value="F:iron ion binding"/>
    <property type="evidence" value="ECO:0007669"/>
    <property type="project" value="InterPro"/>
</dbReference>
<keyword evidence="3 6" id="KW-0349">Heme</keyword>
<dbReference type="OrthoDB" id="2162319at2759"/>
<dbReference type="PANTHER" id="PTHR24304">
    <property type="entry name" value="CYTOCHROME P450 FAMILY 7"/>
    <property type="match status" value="1"/>
</dbReference>
<name>A0A1Y2AU48_9FUNG</name>
<comment type="caution">
    <text evidence="7">The sequence shown here is derived from an EMBL/GenBank/DDBJ whole genome shotgun (WGS) entry which is preliminary data.</text>
</comment>
<dbReference type="GO" id="GO:0020037">
    <property type="term" value="F:heme binding"/>
    <property type="evidence" value="ECO:0007669"/>
    <property type="project" value="InterPro"/>
</dbReference>
<proteinExistence type="inferred from homology"/>
<dbReference type="GO" id="GO:0008395">
    <property type="term" value="F:steroid hydroxylase activity"/>
    <property type="evidence" value="ECO:0007669"/>
    <property type="project" value="TreeGrafter"/>
</dbReference>
<dbReference type="InterPro" id="IPR002403">
    <property type="entry name" value="Cyt_P450_E_grp-IV"/>
</dbReference>
<dbReference type="InterPro" id="IPR001128">
    <property type="entry name" value="Cyt_P450"/>
</dbReference>
<dbReference type="Pfam" id="PF00067">
    <property type="entry name" value="p450"/>
    <property type="match status" value="1"/>
</dbReference>
<dbReference type="InterPro" id="IPR036396">
    <property type="entry name" value="Cyt_P450_sf"/>
</dbReference>
<evidence type="ECO:0000313" key="8">
    <source>
        <dbReference type="Proteomes" id="UP000193642"/>
    </source>
</evidence>
<comment type="similarity">
    <text evidence="2">Belongs to the cytochrome P450 family.</text>
</comment>
<dbReference type="PANTHER" id="PTHR24304:SF2">
    <property type="entry name" value="24-HYDROXYCHOLESTEROL 7-ALPHA-HYDROXYLASE"/>
    <property type="match status" value="1"/>
</dbReference>
<evidence type="ECO:0000256" key="4">
    <source>
        <dbReference type="ARBA" id="ARBA00022723"/>
    </source>
</evidence>
<dbReference type="SUPFAM" id="SSF48264">
    <property type="entry name" value="Cytochrome P450"/>
    <property type="match status" value="1"/>
</dbReference>
<evidence type="ECO:0000256" key="5">
    <source>
        <dbReference type="ARBA" id="ARBA00023004"/>
    </source>
</evidence>
<organism evidence="7 8">
    <name type="scientific">Rhizoclosmatium globosum</name>
    <dbReference type="NCBI Taxonomy" id="329046"/>
    <lineage>
        <taxon>Eukaryota</taxon>
        <taxon>Fungi</taxon>
        <taxon>Fungi incertae sedis</taxon>
        <taxon>Chytridiomycota</taxon>
        <taxon>Chytridiomycota incertae sedis</taxon>
        <taxon>Chytridiomycetes</taxon>
        <taxon>Chytridiales</taxon>
        <taxon>Chytriomycetaceae</taxon>
        <taxon>Rhizoclosmatium</taxon>
    </lineage>
</organism>
<keyword evidence="8" id="KW-1185">Reference proteome</keyword>
<evidence type="ECO:0000256" key="2">
    <source>
        <dbReference type="ARBA" id="ARBA00010617"/>
    </source>
</evidence>
<keyword evidence="5 6" id="KW-0408">Iron</keyword>
<dbReference type="GO" id="GO:0016705">
    <property type="term" value="F:oxidoreductase activity, acting on paired donors, with incorporation or reduction of molecular oxygen"/>
    <property type="evidence" value="ECO:0007669"/>
    <property type="project" value="InterPro"/>
</dbReference>
<dbReference type="AlphaFoldDB" id="A0A1Y2AU48"/>
<dbReference type="EMBL" id="MCGO01000120">
    <property type="protein sequence ID" value="ORY26006.1"/>
    <property type="molecule type" value="Genomic_DNA"/>
</dbReference>
<accession>A0A1Y2AU48</accession>
<evidence type="ECO:0000256" key="3">
    <source>
        <dbReference type="ARBA" id="ARBA00022617"/>
    </source>
</evidence>
<gene>
    <name evidence="7" type="ORF">BCR33DRAFT_726533</name>
</gene>
<evidence type="ECO:0000313" key="7">
    <source>
        <dbReference type="EMBL" id="ORY26006.1"/>
    </source>
</evidence>
<keyword evidence="4 6" id="KW-0479">Metal-binding</keyword>
<dbReference type="Gene3D" id="1.10.630.10">
    <property type="entry name" value="Cytochrome P450"/>
    <property type="match status" value="1"/>
</dbReference>
<dbReference type="STRING" id="329046.A0A1Y2AU48"/>
<evidence type="ECO:0000256" key="1">
    <source>
        <dbReference type="ARBA" id="ARBA00001971"/>
    </source>
</evidence>
<protein>
    <submittedName>
        <fullName evidence="7">Cytochrome P450</fullName>
    </submittedName>
</protein>
<dbReference type="Proteomes" id="UP000193642">
    <property type="component" value="Unassembled WGS sequence"/>
</dbReference>
<feature type="binding site" description="axial binding residue" evidence="6">
    <location>
        <position position="408"/>
    </location>
    <ligand>
        <name>heme</name>
        <dbReference type="ChEBI" id="CHEBI:30413"/>
    </ligand>
    <ligandPart>
        <name>Fe</name>
        <dbReference type="ChEBI" id="CHEBI:18248"/>
    </ligandPart>
</feature>